<keyword evidence="1" id="KW-0813">Transport</keyword>
<evidence type="ECO:0000256" key="1">
    <source>
        <dbReference type="ARBA" id="ARBA00022448"/>
    </source>
</evidence>
<proteinExistence type="inferred from homology"/>
<dbReference type="Gene3D" id="3.30.70.100">
    <property type="match status" value="1"/>
</dbReference>
<keyword evidence="4" id="KW-0186">Copper</keyword>
<evidence type="ECO:0000256" key="10">
    <source>
        <dbReference type="ARBA" id="ARBA00043201"/>
    </source>
</evidence>
<evidence type="ECO:0000256" key="3">
    <source>
        <dbReference type="ARBA" id="ARBA00022796"/>
    </source>
</evidence>
<evidence type="ECO:0000256" key="11">
    <source>
        <dbReference type="ARBA" id="ARBA00046351"/>
    </source>
</evidence>
<keyword evidence="5" id="KW-0406">Ion transport</keyword>
<evidence type="ECO:0000256" key="6">
    <source>
        <dbReference type="ARBA" id="ARBA00023186"/>
    </source>
</evidence>
<evidence type="ECO:0000256" key="9">
    <source>
        <dbReference type="ARBA" id="ARBA00040962"/>
    </source>
</evidence>
<dbReference type="FunFam" id="3.30.70.100:FF:000008">
    <property type="entry name" value="Copper transport protein ATOX1"/>
    <property type="match status" value="1"/>
</dbReference>
<evidence type="ECO:0000256" key="4">
    <source>
        <dbReference type="ARBA" id="ARBA00023008"/>
    </source>
</evidence>
<evidence type="ECO:0000256" key="5">
    <source>
        <dbReference type="ARBA" id="ARBA00023065"/>
    </source>
</evidence>
<dbReference type="InterPro" id="IPR006121">
    <property type="entry name" value="HMA_dom"/>
</dbReference>
<comment type="function">
    <text evidence="7">Binds and deliver cytosolic copper to the copper ATPase proteins. May be important in cellular antioxidant defense.</text>
</comment>
<dbReference type="GO" id="GO:0006825">
    <property type="term" value="P:copper ion transport"/>
    <property type="evidence" value="ECO:0007669"/>
    <property type="project" value="UniProtKB-KW"/>
</dbReference>
<name>A0ABD2MFP9_9CUCU</name>
<evidence type="ECO:0000313" key="13">
    <source>
        <dbReference type="EMBL" id="KAL3265243.1"/>
    </source>
</evidence>
<dbReference type="GO" id="GO:0046872">
    <property type="term" value="F:metal ion binding"/>
    <property type="evidence" value="ECO:0007669"/>
    <property type="project" value="UniProtKB-KW"/>
</dbReference>
<accession>A0ABD2MFP9</accession>
<dbReference type="AlphaFoldDB" id="A0ABD2MFP9"/>
<comment type="similarity">
    <text evidence="8">Belongs to the ATX1 family.</text>
</comment>
<dbReference type="InterPro" id="IPR051881">
    <property type="entry name" value="Copper_transport_ATOX1-like"/>
</dbReference>
<dbReference type="PROSITE" id="PS50846">
    <property type="entry name" value="HMA_2"/>
    <property type="match status" value="1"/>
</dbReference>
<comment type="caution">
    <text evidence="13">The sequence shown here is derived from an EMBL/GenBank/DDBJ whole genome shotgun (WGS) entry which is preliminary data.</text>
</comment>
<keyword evidence="2" id="KW-0479">Metal-binding</keyword>
<organism evidence="13 14">
    <name type="scientific">Cryptolaemus montrouzieri</name>
    <dbReference type="NCBI Taxonomy" id="559131"/>
    <lineage>
        <taxon>Eukaryota</taxon>
        <taxon>Metazoa</taxon>
        <taxon>Ecdysozoa</taxon>
        <taxon>Arthropoda</taxon>
        <taxon>Hexapoda</taxon>
        <taxon>Insecta</taxon>
        <taxon>Pterygota</taxon>
        <taxon>Neoptera</taxon>
        <taxon>Endopterygota</taxon>
        <taxon>Coleoptera</taxon>
        <taxon>Polyphaga</taxon>
        <taxon>Cucujiformia</taxon>
        <taxon>Coccinelloidea</taxon>
        <taxon>Coccinellidae</taxon>
        <taxon>Scymninae</taxon>
        <taxon>Scymnini</taxon>
        <taxon>Cryptolaemus</taxon>
    </lineage>
</organism>
<keyword evidence="3" id="KW-0187">Copper transport</keyword>
<dbReference type="PANTHER" id="PTHR46365:SF1">
    <property type="entry name" value="COPPER TRANSPORT PROTEIN ATOX1"/>
    <property type="match status" value="1"/>
</dbReference>
<comment type="subunit">
    <text evidence="11">Homodimer. Interacts with ATP7B. Interacts with ATP7A. Interacts (via dimer form) with SLC31A1 (via C-terminal domain); this interaction improves ATOX1 stability and controls intracellular Cu(I) levels.</text>
</comment>
<protein>
    <recommendedName>
        <fullName evidence="9">Copper transport protein ATOX1</fullName>
    </recommendedName>
    <alternativeName>
        <fullName evidence="10">Metal transport protein ATX1</fullName>
    </alternativeName>
</protein>
<gene>
    <name evidence="13" type="ORF">HHI36_009457</name>
</gene>
<sequence length="75" mass="8268">MAAVQVHEYNVKMTCEGCSGAVERVLGKLKDKGVQDFSISLPEQKVQVKTSLSSEEILETIKKTGKEVKYIASHN</sequence>
<dbReference type="InterPro" id="IPR036163">
    <property type="entry name" value="HMA_dom_sf"/>
</dbReference>
<dbReference type="SUPFAM" id="SSF55008">
    <property type="entry name" value="HMA, heavy metal-associated domain"/>
    <property type="match status" value="1"/>
</dbReference>
<dbReference type="EMBL" id="JABFTP020000001">
    <property type="protein sequence ID" value="KAL3265243.1"/>
    <property type="molecule type" value="Genomic_DNA"/>
</dbReference>
<dbReference type="Proteomes" id="UP001516400">
    <property type="component" value="Unassembled WGS sequence"/>
</dbReference>
<dbReference type="Pfam" id="PF00403">
    <property type="entry name" value="HMA"/>
    <property type="match status" value="1"/>
</dbReference>
<evidence type="ECO:0000313" key="14">
    <source>
        <dbReference type="Proteomes" id="UP001516400"/>
    </source>
</evidence>
<feature type="domain" description="HMA" evidence="12">
    <location>
        <begin position="4"/>
        <end position="69"/>
    </location>
</feature>
<keyword evidence="14" id="KW-1185">Reference proteome</keyword>
<evidence type="ECO:0000256" key="7">
    <source>
        <dbReference type="ARBA" id="ARBA00037651"/>
    </source>
</evidence>
<evidence type="ECO:0000256" key="8">
    <source>
        <dbReference type="ARBA" id="ARBA00038171"/>
    </source>
</evidence>
<keyword evidence="6" id="KW-0143">Chaperone</keyword>
<dbReference type="CDD" id="cd00371">
    <property type="entry name" value="HMA"/>
    <property type="match status" value="1"/>
</dbReference>
<dbReference type="PANTHER" id="PTHR46365">
    <property type="entry name" value="COPPER TRANSPORT PROTEIN ATOX1"/>
    <property type="match status" value="1"/>
</dbReference>
<evidence type="ECO:0000256" key="2">
    <source>
        <dbReference type="ARBA" id="ARBA00022723"/>
    </source>
</evidence>
<reference evidence="13 14" key="1">
    <citation type="journal article" date="2021" name="BMC Biol.">
        <title>Horizontally acquired antibacterial genes associated with adaptive radiation of ladybird beetles.</title>
        <authorList>
            <person name="Li H.S."/>
            <person name="Tang X.F."/>
            <person name="Huang Y.H."/>
            <person name="Xu Z.Y."/>
            <person name="Chen M.L."/>
            <person name="Du X.Y."/>
            <person name="Qiu B.Y."/>
            <person name="Chen P.T."/>
            <person name="Zhang W."/>
            <person name="Slipinski A."/>
            <person name="Escalona H.E."/>
            <person name="Waterhouse R.M."/>
            <person name="Zwick A."/>
            <person name="Pang H."/>
        </authorList>
    </citation>
    <scope>NUCLEOTIDE SEQUENCE [LARGE SCALE GENOMIC DNA]</scope>
    <source>
        <strain evidence="13">SYSU2018</strain>
    </source>
</reference>
<evidence type="ECO:0000259" key="12">
    <source>
        <dbReference type="PROSITE" id="PS50846"/>
    </source>
</evidence>